<dbReference type="GO" id="GO:0008381">
    <property type="term" value="F:mechanosensitive monoatomic ion channel activity"/>
    <property type="evidence" value="ECO:0007669"/>
    <property type="project" value="UniProtKB-ARBA"/>
</dbReference>
<evidence type="ECO:0000256" key="4">
    <source>
        <dbReference type="ARBA" id="ARBA00022989"/>
    </source>
</evidence>
<organism evidence="7 8">
    <name type="scientific">Bordetella pertussis</name>
    <dbReference type="NCBI Taxonomy" id="520"/>
    <lineage>
        <taxon>Bacteria</taxon>
        <taxon>Pseudomonadati</taxon>
        <taxon>Pseudomonadota</taxon>
        <taxon>Betaproteobacteria</taxon>
        <taxon>Burkholderiales</taxon>
        <taxon>Alcaligenaceae</taxon>
        <taxon>Bordetella</taxon>
    </lineage>
</organism>
<evidence type="ECO:0000256" key="2">
    <source>
        <dbReference type="ARBA" id="ARBA00022475"/>
    </source>
</evidence>
<dbReference type="Gene3D" id="2.30.30.60">
    <property type="match status" value="1"/>
</dbReference>
<protein>
    <submittedName>
        <fullName evidence="7">MscS family inner membrane protein YnaI</fullName>
    </submittedName>
</protein>
<dbReference type="InterPro" id="IPR006685">
    <property type="entry name" value="MscS_channel_2nd"/>
</dbReference>
<accession>A0A380ZZE7</accession>
<keyword evidence="2" id="KW-1003">Cell membrane</keyword>
<evidence type="ECO:0000259" key="6">
    <source>
        <dbReference type="Pfam" id="PF00924"/>
    </source>
</evidence>
<dbReference type="OMA" id="GRFDHEW"/>
<dbReference type="InterPro" id="IPR023408">
    <property type="entry name" value="MscS_beta-dom_sf"/>
</dbReference>
<dbReference type="Gene3D" id="1.10.287.1260">
    <property type="match status" value="1"/>
</dbReference>
<evidence type="ECO:0000256" key="1">
    <source>
        <dbReference type="ARBA" id="ARBA00004651"/>
    </source>
</evidence>
<dbReference type="InterPro" id="IPR011066">
    <property type="entry name" value="MscS_channel_C_sf"/>
</dbReference>
<dbReference type="InterPro" id="IPR010920">
    <property type="entry name" value="LSM_dom_sf"/>
</dbReference>
<keyword evidence="4" id="KW-1133">Transmembrane helix</keyword>
<reference evidence="7 8" key="1">
    <citation type="submission" date="2018-06" db="EMBL/GenBank/DDBJ databases">
        <authorList>
            <consortium name="Pathogen Informatics"/>
            <person name="Doyle S."/>
        </authorList>
    </citation>
    <scope>NUCLEOTIDE SEQUENCE [LARGE SCALE GENOMIC DNA]</scope>
    <source>
        <strain evidence="7 8">NCTC10911</strain>
    </source>
</reference>
<name>A0A380ZZE7_BORPT</name>
<evidence type="ECO:0000256" key="3">
    <source>
        <dbReference type="ARBA" id="ARBA00022692"/>
    </source>
</evidence>
<dbReference type="SUPFAM" id="SSF82689">
    <property type="entry name" value="Mechanosensitive channel protein MscS (YggB), C-terminal domain"/>
    <property type="match status" value="1"/>
</dbReference>
<dbReference type="SUPFAM" id="SSF50182">
    <property type="entry name" value="Sm-like ribonucleoproteins"/>
    <property type="match status" value="1"/>
</dbReference>
<keyword evidence="5" id="KW-0472">Membrane</keyword>
<sequence length="311" mass="33869">MIPGSRIAWLLWPTVLCSLSVVVYVFHAYLFQRYLPGSNPESFRRFSAAAAFYAFAWLLARMAAAALTRKAKKKRKTPRLLRELVSATLFAIATVATIGVFLGQSAGGILASSGLIIAILGFAIRNVLADVLSGIAIGVEAPYRIGDWVGFDATIRGRVTEIGWRTTRILTPNDTYMILPNSQISRQMLTNYSAPRKQYQGELEIVLSHDISISDGKQLLFDAALSTSPAESLAPGQKPRVRATAYTAEGVTYKIKYWVPQFSDSTDCRDAILVAIDDAIRSQGLALPVATPPRPQAIALRQPDTPDNPGA</sequence>
<dbReference type="AlphaFoldDB" id="A0A380ZZE7"/>
<feature type="domain" description="Mechanosensitive ion channel MscS" evidence="6">
    <location>
        <begin position="126"/>
        <end position="193"/>
    </location>
</feature>
<dbReference type="Proteomes" id="UP000255014">
    <property type="component" value="Unassembled WGS sequence"/>
</dbReference>
<gene>
    <name evidence="7" type="primary">ynaI</name>
    <name evidence="7" type="ORF">NCTC10911_01147</name>
</gene>
<keyword evidence="3" id="KW-0812">Transmembrane</keyword>
<dbReference type="PANTHER" id="PTHR30566">
    <property type="entry name" value="YNAI-RELATED MECHANOSENSITIVE ION CHANNEL"/>
    <property type="match status" value="1"/>
</dbReference>
<evidence type="ECO:0000256" key="5">
    <source>
        <dbReference type="ARBA" id="ARBA00023136"/>
    </source>
</evidence>
<proteinExistence type="predicted"/>
<dbReference type="RefSeq" id="WP_010930014.1">
    <property type="nucleotide sequence ID" value="NZ_AP024746.1"/>
</dbReference>
<dbReference type="PANTHER" id="PTHR30566:SF5">
    <property type="entry name" value="MECHANOSENSITIVE ION CHANNEL PROTEIN 1, MITOCHONDRIAL-RELATED"/>
    <property type="match status" value="1"/>
</dbReference>
<comment type="subcellular location">
    <subcellularLocation>
        <location evidence="1">Cell membrane</location>
        <topology evidence="1">Multi-pass membrane protein</topology>
    </subcellularLocation>
</comment>
<evidence type="ECO:0000313" key="7">
    <source>
        <dbReference type="EMBL" id="SUV64131.1"/>
    </source>
</evidence>
<dbReference type="GO" id="GO:0005886">
    <property type="term" value="C:plasma membrane"/>
    <property type="evidence" value="ECO:0007669"/>
    <property type="project" value="UniProtKB-SubCell"/>
</dbReference>
<evidence type="ECO:0000313" key="8">
    <source>
        <dbReference type="Proteomes" id="UP000255014"/>
    </source>
</evidence>
<dbReference type="Pfam" id="PF00924">
    <property type="entry name" value="MS_channel_2nd"/>
    <property type="match status" value="1"/>
</dbReference>
<dbReference type="EMBL" id="UFTT01000002">
    <property type="protein sequence ID" value="SUV64131.1"/>
    <property type="molecule type" value="Genomic_DNA"/>
</dbReference>
<dbReference type="GeneID" id="69600737"/>